<protein>
    <submittedName>
        <fullName evidence="2">Uncharacterized protein</fullName>
    </submittedName>
</protein>
<name>A0ABQ7A4L8_BRACR</name>
<evidence type="ECO:0000313" key="3">
    <source>
        <dbReference type="Proteomes" id="UP000266723"/>
    </source>
</evidence>
<feature type="compositionally biased region" description="Basic and acidic residues" evidence="1">
    <location>
        <begin position="8"/>
        <end position="22"/>
    </location>
</feature>
<feature type="compositionally biased region" description="Basic and acidic residues" evidence="1">
    <location>
        <begin position="44"/>
        <end position="57"/>
    </location>
</feature>
<gene>
    <name evidence="2" type="ORF">DY000_02054825</name>
</gene>
<evidence type="ECO:0000256" key="1">
    <source>
        <dbReference type="SAM" id="MobiDB-lite"/>
    </source>
</evidence>
<dbReference type="Proteomes" id="UP000266723">
    <property type="component" value="Unassembled WGS sequence"/>
</dbReference>
<comment type="caution">
    <text evidence="2">The sequence shown here is derived from an EMBL/GenBank/DDBJ whole genome shotgun (WGS) entry which is preliminary data.</text>
</comment>
<dbReference type="EMBL" id="QGKV02002055">
    <property type="protein sequence ID" value="KAF3492619.1"/>
    <property type="molecule type" value="Genomic_DNA"/>
</dbReference>
<feature type="region of interest" description="Disordered" evidence="1">
    <location>
        <begin position="1"/>
        <end position="100"/>
    </location>
</feature>
<organism evidence="2 3">
    <name type="scientific">Brassica cretica</name>
    <name type="common">Mustard</name>
    <dbReference type="NCBI Taxonomy" id="69181"/>
    <lineage>
        <taxon>Eukaryota</taxon>
        <taxon>Viridiplantae</taxon>
        <taxon>Streptophyta</taxon>
        <taxon>Embryophyta</taxon>
        <taxon>Tracheophyta</taxon>
        <taxon>Spermatophyta</taxon>
        <taxon>Magnoliopsida</taxon>
        <taxon>eudicotyledons</taxon>
        <taxon>Gunneridae</taxon>
        <taxon>Pentapetalae</taxon>
        <taxon>rosids</taxon>
        <taxon>malvids</taxon>
        <taxon>Brassicales</taxon>
        <taxon>Brassicaceae</taxon>
        <taxon>Brassiceae</taxon>
        <taxon>Brassica</taxon>
    </lineage>
</organism>
<evidence type="ECO:0000313" key="2">
    <source>
        <dbReference type="EMBL" id="KAF3492619.1"/>
    </source>
</evidence>
<accession>A0ABQ7A4L8</accession>
<proteinExistence type="predicted"/>
<keyword evidence="3" id="KW-1185">Reference proteome</keyword>
<sequence length="155" mass="17119">MMGNSNSKDQEDRDRTSTRRSSDQVSGRDGGISTEARLQVLQRSAEKQLDHQQDKNQGETSGLAELAKANHPFYNNNSSIMWGEKEKAQGETPGGNVLDDMDKEMAPIEETEGEQAPDNPIDDLTEGEMEAAMLENDDVLDEDFELGTKEAEDAL</sequence>
<reference evidence="2 3" key="1">
    <citation type="journal article" date="2020" name="BMC Genomics">
        <title>Intraspecific diversification of the crop wild relative Brassica cretica Lam. using demographic model selection.</title>
        <authorList>
            <person name="Kioukis A."/>
            <person name="Michalopoulou V.A."/>
            <person name="Briers L."/>
            <person name="Pirintsos S."/>
            <person name="Studholme D.J."/>
            <person name="Pavlidis P."/>
            <person name="Sarris P.F."/>
        </authorList>
    </citation>
    <scope>NUCLEOTIDE SEQUENCE [LARGE SCALE GENOMIC DNA]</scope>
    <source>
        <strain evidence="3">cv. PFS-1207/04</strain>
    </source>
</reference>